<protein>
    <submittedName>
        <fullName evidence="2">Uncharacterized protein</fullName>
    </submittedName>
</protein>
<feature type="compositionally biased region" description="Low complexity" evidence="1">
    <location>
        <begin position="197"/>
        <end position="211"/>
    </location>
</feature>
<feature type="region of interest" description="Disordered" evidence="1">
    <location>
        <begin position="188"/>
        <end position="227"/>
    </location>
</feature>
<feature type="region of interest" description="Disordered" evidence="1">
    <location>
        <begin position="492"/>
        <end position="519"/>
    </location>
</feature>
<feature type="region of interest" description="Disordered" evidence="1">
    <location>
        <begin position="248"/>
        <end position="274"/>
    </location>
</feature>
<dbReference type="EMBL" id="BKCJ010002518">
    <property type="protein sequence ID" value="GEU49107.1"/>
    <property type="molecule type" value="Genomic_DNA"/>
</dbReference>
<gene>
    <name evidence="2" type="ORF">Tci_021085</name>
</gene>
<proteinExistence type="predicted"/>
<accession>A0A6L2KK25</accession>
<feature type="region of interest" description="Disordered" evidence="1">
    <location>
        <begin position="69"/>
        <end position="105"/>
    </location>
</feature>
<feature type="compositionally biased region" description="Basic and acidic residues" evidence="1">
    <location>
        <begin position="78"/>
        <end position="98"/>
    </location>
</feature>
<sequence length="519" mass="56733">MSYLLDFKEFNRGYVTFRGGANGGRITGTEETIGKGDSSKETGSSQDYILMPLWKDGLLFDSSLKNATNDESQSSCDAKNKDDNGVNKDSGIDAHEKSANSINDVNTVGPSINTASTDFDTGSLNINTFWKSATIRTLKNEDMEITATIDGKVKVVTKASVRRHLKLEDSKGISVLPTTGEGSTVLVESHHTPIGDPSTSPPHLSSPPRSSIRQKTEVPQPSSPTHTYVADEAASTGVDVRHGGAATTVTSLDTGHGSGNINKTPSMPHDSPLSRVNTLRSDEGIYGAAYTKIIIKVKRLEKTVKTGKARRKAQIVVFDDGEEFEDPSKQGRSMIEEINQDTKVTLFTPTQVLTDVAKVHTYTRRRKAVNTGSDGISTASRIVSIAEESGSTAGASMLVSTAGMIDKAVRLQEQFDEEERQRIARVHEAAQTFTEEEWENIRARVEADEELIKYLAIFFNLVPATTLHISSFNSAELFEATMRIINDFVPMESEDDKEVPKLAEARSSKRDAEEELKHE</sequence>
<name>A0A6L2KK25_TANCI</name>
<evidence type="ECO:0000313" key="2">
    <source>
        <dbReference type="EMBL" id="GEU49107.1"/>
    </source>
</evidence>
<reference evidence="2" key="1">
    <citation type="journal article" date="2019" name="Sci. Rep.">
        <title>Draft genome of Tanacetum cinerariifolium, the natural source of mosquito coil.</title>
        <authorList>
            <person name="Yamashiro T."/>
            <person name="Shiraishi A."/>
            <person name="Satake H."/>
            <person name="Nakayama K."/>
        </authorList>
    </citation>
    <scope>NUCLEOTIDE SEQUENCE</scope>
</reference>
<evidence type="ECO:0000256" key="1">
    <source>
        <dbReference type="SAM" id="MobiDB-lite"/>
    </source>
</evidence>
<feature type="compositionally biased region" description="Polar residues" evidence="1">
    <location>
        <begin position="217"/>
        <end position="226"/>
    </location>
</feature>
<feature type="compositionally biased region" description="Polar residues" evidence="1">
    <location>
        <begin position="248"/>
        <end position="265"/>
    </location>
</feature>
<feature type="compositionally biased region" description="Basic and acidic residues" evidence="1">
    <location>
        <begin position="498"/>
        <end position="519"/>
    </location>
</feature>
<comment type="caution">
    <text evidence="2">The sequence shown here is derived from an EMBL/GenBank/DDBJ whole genome shotgun (WGS) entry which is preliminary data.</text>
</comment>
<dbReference type="AlphaFoldDB" id="A0A6L2KK25"/>
<organism evidence="2">
    <name type="scientific">Tanacetum cinerariifolium</name>
    <name type="common">Dalmatian daisy</name>
    <name type="synonym">Chrysanthemum cinerariifolium</name>
    <dbReference type="NCBI Taxonomy" id="118510"/>
    <lineage>
        <taxon>Eukaryota</taxon>
        <taxon>Viridiplantae</taxon>
        <taxon>Streptophyta</taxon>
        <taxon>Embryophyta</taxon>
        <taxon>Tracheophyta</taxon>
        <taxon>Spermatophyta</taxon>
        <taxon>Magnoliopsida</taxon>
        <taxon>eudicotyledons</taxon>
        <taxon>Gunneridae</taxon>
        <taxon>Pentapetalae</taxon>
        <taxon>asterids</taxon>
        <taxon>campanulids</taxon>
        <taxon>Asterales</taxon>
        <taxon>Asteraceae</taxon>
        <taxon>Asteroideae</taxon>
        <taxon>Anthemideae</taxon>
        <taxon>Anthemidinae</taxon>
        <taxon>Tanacetum</taxon>
    </lineage>
</organism>